<evidence type="ECO:0000313" key="3">
    <source>
        <dbReference type="Proteomes" id="UP000027059"/>
    </source>
</evidence>
<feature type="chain" id="PRO_5001581795" description="PEP-CTERM protein-sorting domain-containing protein" evidence="1">
    <location>
        <begin position="22"/>
        <end position="295"/>
    </location>
</feature>
<dbReference type="EMBL" id="CP007243">
    <property type="protein sequence ID" value="AIA31529.1"/>
    <property type="molecule type" value="Genomic_DNA"/>
</dbReference>
<dbReference type="InterPro" id="IPR013424">
    <property type="entry name" value="Ice-binding_C"/>
</dbReference>
<feature type="signal peptide" evidence="1">
    <location>
        <begin position="1"/>
        <end position="21"/>
    </location>
</feature>
<dbReference type="Proteomes" id="UP000027059">
    <property type="component" value="Chromosome"/>
</dbReference>
<dbReference type="RefSeq" id="WP_014960501.1">
    <property type="nucleotide sequence ID" value="NZ_CP007243.1"/>
</dbReference>
<dbReference type="KEGG" id="lfp:Y981_03135"/>
<name>A0A059XSD4_9BACT</name>
<keyword evidence="1" id="KW-0732">Signal</keyword>
<reference evidence="2 3" key="2">
    <citation type="journal article" date="2015" name="Biomed. Res. Int.">
        <title>Effects of Arsenite Resistance on the Growth and Functional Gene Expression of Leptospirillum ferriphilum and Acidithiobacillus thiooxidans in Pure Culture and Coculture.</title>
        <authorList>
            <person name="Jiang H."/>
            <person name="Liang Y."/>
            <person name="Yin H."/>
            <person name="Xiao Y."/>
            <person name="Guo X."/>
            <person name="Xu Y."/>
            <person name="Hu Q."/>
            <person name="Liu H."/>
            <person name="Liu X."/>
        </authorList>
    </citation>
    <scope>NUCLEOTIDE SEQUENCE [LARGE SCALE GENOMIC DNA]</scope>
    <source>
        <strain evidence="2 3">YSK</strain>
    </source>
</reference>
<dbReference type="NCBIfam" id="TIGR02595">
    <property type="entry name" value="PEP_CTERM"/>
    <property type="match status" value="1"/>
</dbReference>
<keyword evidence="3" id="KW-1185">Reference proteome</keyword>
<evidence type="ECO:0008006" key="4">
    <source>
        <dbReference type="Google" id="ProtNLM"/>
    </source>
</evidence>
<dbReference type="OrthoDB" id="9900183at2"/>
<evidence type="ECO:0000256" key="1">
    <source>
        <dbReference type="SAM" id="SignalP"/>
    </source>
</evidence>
<proteinExistence type="predicted"/>
<dbReference type="AlphaFoldDB" id="A0A059XSD4"/>
<gene>
    <name evidence="2" type="ORF">Y981_03135</name>
</gene>
<protein>
    <recommendedName>
        <fullName evidence="4">PEP-CTERM protein-sorting domain-containing protein</fullName>
    </recommendedName>
</protein>
<dbReference type="HOGENOM" id="CLU_942672_0_0_0"/>
<sequence length="295" mass="29905">MNKMKKVAVAAVVAMALGAGAGAKDAWAQYGIPLAPCSTCSSTEVVDIYGNTSGTPNINTAYTPPAGSTDGVIGANNLVFTPATGLTQVANSVLAYTASSTSGPSAEFSGYVDSSVWRTSSGTLDFFYQFDVTSVGSNAATPNSAGISPFNLPNNTVYNLALGINSSTAPTSTGGTTVTYDPLCVGTNCTPVSLSNFFNDPTPLTLSYGSGGTFIGGNNTPIFDMNAGNISPQLFIASNATSYGIGTFTIQSSTGIADVAAFVPDSPEPGTLVLFGSALALGSFFMMRKKGLSIV</sequence>
<organism evidence="2 3">
    <name type="scientific">Leptospirillum ferriphilum YSK</name>
    <dbReference type="NCBI Taxonomy" id="1441628"/>
    <lineage>
        <taxon>Bacteria</taxon>
        <taxon>Pseudomonadati</taxon>
        <taxon>Nitrospirota</taxon>
        <taxon>Nitrospiria</taxon>
        <taxon>Nitrospirales</taxon>
        <taxon>Nitrospiraceae</taxon>
        <taxon>Leptospirillum</taxon>
    </lineage>
</organism>
<evidence type="ECO:0000313" key="2">
    <source>
        <dbReference type="EMBL" id="AIA31529.1"/>
    </source>
</evidence>
<accession>A0A059XSD4</accession>
<reference evidence="3" key="1">
    <citation type="submission" date="2014-02" db="EMBL/GenBank/DDBJ databases">
        <title>Complete genome sequence and comparative genomic analysis of the nitrogen-fixing bacterium Leptospirillum ferriphilum YSK.</title>
        <authorList>
            <person name="Guo X."/>
            <person name="Yin H."/>
            <person name="Liang Y."/>
            <person name="Hu Q."/>
            <person name="Ma L."/>
            <person name="Xiao Y."/>
            <person name="Zhang X."/>
            <person name="Qiu G."/>
            <person name="Liu X."/>
        </authorList>
    </citation>
    <scope>NUCLEOTIDE SEQUENCE [LARGE SCALE GENOMIC DNA]</scope>
    <source>
        <strain evidence="3">YSK</strain>
    </source>
</reference>